<dbReference type="RefSeq" id="WP_029428595.1">
    <property type="nucleotide sequence ID" value="NZ_CP012801.1"/>
</dbReference>
<evidence type="ECO:0000313" key="2">
    <source>
        <dbReference type="EMBL" id="ALJ61749.1"/>
    </source>
</evidence>
<dbReference type="EMBL" id="CP012801">
    <property type="protein sequence ID" value="ALJ61749.1"/>
    <property type="molecule type" value="Genomic_DNA"/>
</dbReference>
<protein>
    <submittedName>
        <fullName evidence="2">Uncharacterized protein</fullName>
    </submittedName>
</protein>
<keyword evidence="1" id="KW-0812">Transmembrane</keyword>
<feature type="transmembrane region" description="Helical" evidence="1">
    <location>
        <begin position="151"/>
        <end position="168"/>
    </location>
</feature>
<evidence type="ECO:0000313" key="3">
    <source>
        <dbReference type="Proteomes" id="UP000061809"/>
    </source>
</evidence>
<evidence type="ECO:0000256" key="1">
    <source>
        <dbReference type="SAM" id="Phobius"/>
    </source>
</evidence>
<gene>
    <name evidence="2" type="ORF">BcellWH2_04533</name>
</gene>
<proteinExistence type="predicted"/>
<name>A0A0P0G4U0_9BACE</name>
<reference evidence="2 3" key="1">
    <citation type="journal article" date="2015" name="Science">
        <title>Genetic determinants of in vivo fitness and diet responsiveness in multiple human gut Bacteroides.</title>
        <authorList>
            <person name="Wu M."/>
            <person name="McNulty N.P."/>
            <person name="Rodionov D.A."/>
            <person name="Khoroshkin M.S."/>
            <person name="Griffin N.W."/>
            <person name="Cheng J."/>
            <person name="Latreille P."/>
            <person name="Kerstetter R.A."/>
            <person name="Terrapon N."/>
            <person name="Henrissat B."/>
            <person name="Osterman A.L."/>
            <person name="Gordon J.I."/>
        </authorList>
    </citation>
    <scope>NUCLEOTIDE SEQUENCE [LARGE SCALE GENOMIC DNA]</scope>
    <source>
        <strain evidence="2 3">WH2</strain>
    </source>
</reference>
<keyword evidence="1" id="KW-0472">Membrane</keyword>
<dbReference type="AlphaFoldDB" id="A0A0P0G4U0"/>
<dbReference type="PATRIC" id="fig|246787.4.peg.4686"/>
<dbReference type="Proteomes" id="UP000061809">
    <property type="component" value="Chromosome"/>
</dbReference>
<organism evidence="2 3">
    <name type="scientific">Bacteroides cellulosilyticus</name>
    <dbReference type="NCBI Taxonomy" id="246787"/>
    <lineage>
        <taxon>Bacteria</taxon>
        <taxon>Pseudomonadati</taxon>
        <taxon>Bacteroidota</taxon>
        <taxon>Bacteroidia</taxon>
        <taxon>Bacteroidales</taxon>
        <taxon>Bacteroidaceae</taxon>
        <taxon>Bacteroides</taxon>
    </lineage>
</organism>
<feature type="transmembrane region" description="Helical" evidence="1">
    <location>
        <begin position="40"/>
        <end position="60"/>
    </location>
</feature>
<sequence length="197" mass="23443">MENNIDIKELWNRQTVPAADQSEILNKISRFRKNGLKKGIFLDVILVLTILFMIFIWIYFKPQFLSTKIGIIVGILPMCIVVAVNRKITSLYRSLDEKQSNIDYLNNLLMLKEKETFMQTKVMSLYFILLSSGILLYMYEYTLNSSFTFRLIAYSVLFLWIALNWFVLRPVMIRKNRRRMDCLIRQIEKIKSQVDEF</sequence>
<dbReference type="KEGG" id="bcel:BcellWH2_04533"/>
<keyword evidence="1" id="KW-1133">Transmembrane helix</keyword>
<accession>A0A0P0G4U0</accession>
<feature type="transmembrane region" description="Helical" evidence="1">
    <location>
        <begin position="122"/>
        <end position="139"/>
    </location>
</feature>
<feature type="transmembrane region" description="Helical" evidence="1">
    <location>
        <begin position="66"/>
        <end position="84"/>
    </location>
</feature>